<accession>A0A9P6G052</accession>
<dbReference type="InterPro" id="IPR015943">
    <property type="entry name" value="WD40/YVTN_repeat-like_dom_sf"/>
</dbReference>
<evidence type="ECO:0000313" key="10">
    <source>
        <dbReference type="Proteomes" id="UP000780801"/>
    </source>
</evidence>
<feature type="transmembrane region" description="Helical" evidence="7">
    <location>
        <begin position="1253"/>
        <end position="1279"/>
    </location>
</feature>
<evidence type="ECO:0000256" key="2">
    <source>
        <dbReference type="ARBA" id="ARBA00022692"/>
    </source>
</evidence>
<dbReference type="Pfam" id="PF00520">
    <property type="entry name" value="Ion_trans"/>
    <property type="match status" value="1"/>
</dbReference>
<dbReference type="PANTHER" id="PTHR10582:SF2">
    <property type="entry name" value="INACTIVE"/>
    <property type="match status" value="1"/>
</dbReference>
<organism evidence="9 10">
    <name type="scientific">Lunasporangiospora selenospora</name>
    <dbReference type="NCBI Taxonomy" id="979761"/>
    <lineage>
        <taxon>Eukaryota</taxon>
        <taxon>Fungi</taxon>
        <taxon>Fungi incertae sedis</taxon>
        <taxon>Mucoromycota</taxon>
        <taxon>Mortierellomycotina</taxon>
        <taxon>Mortierellomycetes</taxon>
        <taxon>Mortierellales</taxon>
        <taxon>Mortierellaceae</taxon>
        <taxon>Lunasporangiospora</taxon>
    </lineage>
</organism>
<keyword evidence="3" id="KW-0677">Repeat</keyword>
<keyword evidence="10" id="KW-1185">Reference proteome</keyword>
<feature type="transmembrane region" description="Helical" evidence="7">
    <location>
        <begin position="939"/>
        <end position="964"/>
    </location>
</feature>
<keyword evidence="5 7" id="KW-0472">Membrane</keyword>
<feature type="region of interest" description="Disordered" evidence="6">
    <location>
        <begin position="1041"/>
        <end position="1065"/>
    </location>
</feature>
<dbReference type="GO" id="GO:0098703">
    <property type="term" value="P:calcium ion import across plasma membrane"/>
    <property type="evidence" value="ECO:0007669"/>
    <property type="project" value="TreeGrafter"/>
</dbReference>
<evidence type="ECO:0000256" key="4">
    <source>
        <dbReference type="ARBA" id="ARBA00022989"/>
    </source>
</evidence>
<dbReference type="GO" id="GO:0005216">
    <property type="term" value="F:monoatomic ion channel activity"/>
    <property type="evidence" value="ECO:0007669"/>
    <property type="project" value="InterPro"/>
</dbReference>
<dbReference type="SUPFAM" id="SSF50969">
    <property type="entry name" value="YVTN repeat-like/Quinoprotein amine dehydrogenase"/>
    <property type="match status" value="1"/>
</dbReference>
<dbReference type="EMBL" id="JAABOA010000571">
    <property type="protein sequence ID" value="KAF9583850.1"/>
    <property type="molecule type" value="Genomic_DNA"/>
</dbReference>
<keyword evidence="4 7" id="KW-1133">Transmembrane helix</keyword>
<evidence type="ECO:0000259" key="8">
    <source>
        <dbReference type="Pfam" id="PF00520"/>
    </source>
</evidence>
<sequence>MRRQFWAKVLCLDKCVLKTDYVGKIRKQGAIKPIEKLYNIVVCLYFECGIGGIDYIGISGDLKKVSQVSLSASTQFARVLLRPQIEWSKLEVSVTYDEEYKDPAPVQLCYVERSLDGFKKGMFDCILPVLPVPRESINVLHLYKNNSSPPCPAKILNYEISATGSRACTLSEIGGKLHLDLWELDIGTATKRSQFPYPSSKPISQLTVDKSNDNCGEYLLAISWDGSQIFFGGTQGSSVPNRLYRLSDSQLIKSDDLKDCPVLATAQSRVGFTGTELNDVSQRFVVISSGIVYVWSTGSKWEMLHSAPVVNSPPPLSDLFTNMVARDILILQASDQKIVVWSIDKKRELRTITTMNRIESFLLSTNGRTVAVSTLKGSLLYSTQSEKQFYIPKKQIKNGQFLNGSTNILQTEHSGEFPQKFSILDSSSLSCEMTGTFLSGDGKIRVHNLNPDSGKQGQALESTLLSYVNGSVLEMSFVEEISVAEGDTPDSRCKPECTDNLQKVPELGTPVQTLTFKKVVKFGKTEYVTIPKDKVTLTVRRSPNLCNWELLVKVDFNDGVSKSMSLVADRLYFLEKRLQLVTVMDYPEVVVSVWSLPKTSNEEIEMPLFWSLGISDDPSTIWSCRHERVLTIKRDDKFIPLKLGRACSPENAKYFFGNGSRLFNSYLSVCSTPNDSTAGAIIRYLSSHVNKNPRPSNNRFTVISSLLDECQGIEGSTNRVLEDILKADPENHWIPLRQYTVGTNPIEILIQKSQKDSTAEEAMRTLIGYCVEMARKEKGINYLEYLCEPLEYLVACYPDIALQVARGFAYVPYADPNEVLTNATIVHPPSFRRLFCRDKRPIHKCRNPILQMKHQKAPSQAHPLFKEDIFVAPVSLLWDSEMPPPSEQLAWYKIIYQLVELNVTPVTRVKIRLRRYDNEILDNPAIEALIRYKWNSFAYLIWLGRFAIHIAYYALIMLAASLQIYFKNPYLLVVVFCGIICLGNYFIWLIITQIIGEKCHEIFERDRLQTKADERMAEENKTEERRRERRKTIVDDEVTLSSPLSLDGGKNDDGKNEGDKNGVGMDRRTTYKILKENFRRRKDPEPEISTLTKGPSPYLRAPYNKLDLAMYILPVLTSIHQILRYCLSDYNGISWDLSLCVILVLLHFLTELRVSETFSQYTTFVFDVLNQIQAFFVILVGVVMIFTLAILHTIYGSTLINSEGNNGGIPKHYFGGFTTVFLMMGGRYDPLADNLFNSCKEDSPPNCSEYKNWSLIIMVTAYYFFTSILMLNMLMALVLQIGAKGSGKNWHQVWLEERLRYVAIAENISYQIPGIRQMFGGFPDEIYYTATPQQVREYWQRIRKQSAEADPDYDKRDTTTKTTVSDMAKVAASLWMRHSGCSGENEGTGGPDLGLTGHIEQQAQQLNDIKASLQLLVEQAQQGSVKEAGNKE</sequence>
<feature type="transmembrane region" description="Helical" evidence="7">
    <location>
        <begin position="970"/>
        <end position="991"/>
    </location>
</feature>
<dbReference type="Gene3D" id="2.130.10.10">
    <property type="entry name" value="YVTN repeat-like/Quinoprotein amine dehydrogenase"/>
    <property type="match status" value="1"/>
</dbReference>
<dbReference type="PANTHER" id="PTHR10582">
    <property type="entry name" value="TRANSIENT RECEPTOR POTENTIAL ION CHANNEL PROTEIN"/>
    <property type="match status" value="1"/>
</dbReference>
<dbReference type="InterPro" id="IPR011044">
    <property type="entry name" value="Quino_amine_DH_bsu"/>
</dbReference>
<dbReference type="GO" id="GO:0005886">
    <property type="term" value="C:plasma membrane"/>
    <property type="evidence" value="ECO:0007669"/>
    <property type="project" value="TreeGrafter"/>
</dbReference>
<feature type="transmembrane region" description="Helical" evidence="7">
    <location>
        <begin position="1174"/>
        <end position="1195"/>
    </location>
</feature>
<feature type="transmembrane region" description="Helical" evidence="7">
    <location>
        <begin position="1133"/>
        <end position="1154"/>
    </location>
</feature>
<evidence type="ECO:0000256" key="6">
    <source>
        <dbReference type="SAM" id="MobiDB-lite"/>
    </source>
</evidence>
<evidence type="ECO:0000256" key="1">
    <source>
        <dbReference type="ARBA" id="ARBA00004141"/>
    </source>
</evidence>
<dbReference type="OrthoDB" id="2377581at2759"/>
<name>A0A9P6G052_9FUNG</name>
<feature type="compositionally biased region" description="Basic and acidic residues" evidence="6">
    <location>
        <begin position="1049"/>
        <end position="1065"/>
    </location>
</feature>
<dbReference type="Proteomes" id="UP000780801">
    <property type="component" value="Unassembled WGS sequence"/>
</dbReference>
<comment type="subcellular location">
    <subcellularLocation>
        <location evidence="1">Membrane</location>
        <topology evidence="1">Multi-pass membrane protein</topology>
    </subcellularLocation>
</comment>
<dbReference type="InterPro" id="IPR005821">
    <property type="entry name" value="Ion_trans_dom"/>
</dbReference>
<dbReference type="InterPro" id="IPR024862">
    <property type="entry name" value="TRPV"/>
</dbReference>
<protein>
    <recommendedName>
        <fullName evidence="8">Ion transport domain-containing protein</fullName>
    </recommendedName>
</protein>
<reference evidence="9" key="1">
    <citation type="journal article" date="2020" name="Fungal Divers.">
        <title>Resolving the Mortierellaceae phylogeny through synthesis of multi-gene phylogenetics and phylogenomics.</title>
        <authorList>
            <person name="Vandepol N."/>
            <person name="Liber J."/>
            <person name="Desiro A."/>
            <person name="Na H."/>
            <person name="Kennedy M."/>
            <person name="Barry K."/>
            <person name="Grigoriev I.V."/>
            <person name="Miller A.N."/>
            <person name="O'Donnell K."/>
            <person name="Stajich J.E."/>
            <person name="Bonito G."/>
        </authorList>
    </citation>
    <scope>NUCLEOTIDE SEQUENCE</scope>
    <source>
        <strain evidence="9">KOD1015</strain>
    </source>
</reference>
<feature type="domain" description="Ion transport" evidence="8">
    <location>
        <begin position="1094"/>
        <end position="1279"/>
    </location>
</feature>
<evidence type="ECO:0000256" key="7">
    <source>
        <dbReference type="SAM" id="Phobius"/>
    </source>
</evidence>
<comment type="caution">
    <text evidence="9">The sequence shown here is derived from an EMBL/GenBank/DDBJ whole genome shotgun (WGS) entry which is preliminary data.</text>
</comment>
<evidence type="ECO:0000256" key="5">
    <source>
        <dbReference type="ARBA" id="ARBA00023136"/>
    </source>
</evidence>
<keyword evidence="2 7" id="KW-0812">Transmembrane</keyword>
<proteinExistence type="predicted"/>
<evidence type="ECO:0000313" key="9">
    <source>
        <dbReference type="EMBL" id="KAF9583850.1"/>
    </source>
</evidence>
<gene>
    <name evidence="9" type="ORF">BGW38_008333</name>
</gene>
<evidence type="ECO:0000256" key="3">
    <source>
        <dbReference type="ARBA" id="ARBA00022737"/>
    </source>
</evidence>